<dbReference type="PATRIC" id="fig|1216932.3.peg.362"/>
<reference evidence="2 3" key="1">
    <citation type="submission" date="2013-11" db="EMBL/GenBank/DDBJ databases">
        <title>Complete genome sequence of Clostridum sp. M2/40.</title>
        <authorList>
            <person name="Wibberg D."/>
            <person name="Puehler A."/>
            <person name="Schlueter A."/>
        </authorList>
    </citation>
    <scope>NUCLEOTIDE SEQUENCE [LARGE SCALE GENOMIC DNA]</scope>
    <source>
        <strain evidence="3">M2/40</strain>
    </source>
</reference>
<proteinExistence type="predicted"/>
<keyword evidence="1" id="KW-0472">Membrane</keyword>
<dbReference type="OrthoDB" id="3034315at2"/>
<dbReference type="eggNOG" id="ENOG5032WAW">
    <property type="taxonomic scope" value="Bacteria"/>
</dbReference>
<keyword evidence="3" id="KW-1185">Reference proteome</keyword>
<dbReference type="AlphaFoldDB" id="W6RZV4"/>
<accession>W6RZV4</accession>
<feature type="transmembrane region" description="Helical" evidence="1">
    <location>
        <begin position="158"/>
        <end position="181"/>
    </location>
</feature>
<feature type="transmembrane region" description="Helical" evidence="1">
    <location>
        <begin position="41"/>
        <end position="63"/>
    </location>
</feature>
<sequence>MERYKKILLKTLFPNIAIVLSIVIFAALGLAYVFFNDLEENTIAITVYSLSFYALCVIIARIITSAKRINVFLHENSHTARYLSEAEFRARISLHIGTLINIGYAIFKLIAGILYSSNWFGVVATYYMVLSLIRFLLISNDHQAKKLKENISIHQWKSYRLCGILLLLLNVTMSVMIFQMIWQNKGYSYPDFIIYGSATYTFYRLTISIVGISSKKIASPVLSAAKLLDLSIALMAMFSLQTAMLSAFGTDIAVNTCILMNALTGGAVCLTVVCIAVYMIVKARKRLLNVSKEV</sequence>
<evidence type="ECO:0000313" key="2">
    <source>
        <dbReference type="EMBL" id="CDM67547.1"/>
    </source>
</evidence>
<dbReference type="STRING" id="1216932.CM240_0380"/>
<gene>
    <name evidence="2" type="ORF">CM240_0380</name>
</gene>
<dbReference type="KEGG" id="clt:CM240_0380"/>
<feature type="transmembrane region" description="Helical" evidence="1">
    <location>
        <begin position="92"/>
        <end position="113"/>
    </location>
</feature>
<keyword evidence="1" id="KW-1133">Transmembrane helix</keyword>
<feature type="transmembrane region" description="Helical" evidence="1">
    <location>
        <begin position="119"/>
        <end position="137"/>
    </location>
</feature>
<protein>
    <submittedName>
        <fullName evidence="2">Putative membrane protein</fullName>
    </submittedName>
</protein>
<keyword evidence="1" id="KW-0812">Transmembrane</keyword>
<feature type="transmembrane region" description="Helical" evidence="1">
    <location>
        <begin position="224"/>
        <end position="246"/>
    </location>
</feature>
<feature type="transmembrane region" description="Helical" evidence="1">
    <location>
        <begin position="193"/>
        <end position="212"/>
    </location>
</feature>
<dbReference type="RefSeq" id="WP_044035983.1">
    <property type="nucleotide sequence ID" value="NZ_HG917868.1"/>
</dbReference>
<dbReference type="EMBL" id="HG917868">
    <property type="protein sequence ID" value="CDM67547.1"/>
    <property type="molecule type" value="Genomic_DNA"/>
</dbReference>
<feature type="transmembrane region" description="Helical" evidence="1">
    <location>
        <begin position="12"/>
        <end position="35"/>
    </location>
</feature>
<organism evidence="2 3">
    <name type="scientific">Clostridium bornimense</name>
    <dbReference type="NCBI Taxonomy" id="1216932"/>
    <lineage>
        <taxon>Bacteria</taxon>
        <taxon>Bacillati</taxon>
        <taxon>Bacillota</taxon>
        <taxon>Clostridia</taxon>
        <taxon>Eubacteriales</taxon>
        <taxon>Clostridiaceae</taxon>
        <taxon>Clostridium</taxon>
    </lineage>
</organism>
<evidence type="ECO:0000256" key="1">
    <source>
        <dbReference type="SAM" id="Phobius"/>
    </source>
</evidence>
<evidence type="ECO:0000313" key="3">
    <source>
        <dbReference type="Proteomes" id="UP000019426"/>
    </source>
</evidence>
<feature type="transmembrane region" description="Helical" evidence="1">
    <location>
        <begin position="258"/>
        <end position="281"/>
    </location>
</feature>
<dbReference type="HOGENOM" id="CLU_945617_0_0_9"/>
<name>W6RZV4_9CLOT</name>
<dbReference type="Proteomes" id="UP000019426">
    <property type="component" value="Chromosome M2/40_rep1"/>
</dbReference>